<feature type="transmembrane region" description="Helical" evidence="1">
    <location>
        <begin position="112"/>
        <end position="132"/>
    </location>
</feature>
<dbReference type="PANTHER" id="PTHR43471">
    <property type="entry name" value="ABC TRANSPORTER PERMEASE"/>
    <property type="match status" value="1"/>
</dbReference>
<dbReference type="AlphaFoldDB" id="A0A934V9Z1"/>
<name>A0A934V9Z1_9BACT</name>
<accession>A0A934V9Z1</accession>
<dbReference type="PANTHER" id="PTHR43471:SF10">
    <property type="entry name" value="SLL1107 PROTEIN"/>
    <property type="match status" value="1"/>
</dbReference>
<dbReference type="RefSeq" id="WP_200350622.1">
    <property type="nucleotide sequence ID" value="NZ_BAABHZ010000008.1"/>
</dbReference>
<protein>
    <submittedName>
        <fullName evidence="2">ABC transporter permease subunit</fullName>
    </submittedName>
</protein>
<sequence>MSTTATVSRGSHAGRIWVIARHAFTQLVRMKVFYFLAVFAVIAIGSNFFELPQHEGVESAGVNVLRSIKSWSLGTMTLFSVVLSIVATALLLPKDVEDRTLYTILAKPVPRIDYLAGKLLGVLMLVLVSLALMDVLMTAVLHIRTGIVIEQQVAFARMQEWPQATIDSMRLEIAAQGATWSLQGAVWAVFLRASIIASLALLISTFSTSTLFTTIISFLLYFIGHFQADARNVYLQAGEAGQGMFARIASLVISLVLPDFQNFNIIDDVIQGQTIPLLILGKLTLVGLYYAVFFTIASWFIFAEKEF</sequence>
<reference evidence="2" key="1">
    <citation type="submission" date="2021-01" db="EMBL/GenBank/DDBJ databases">
        <title>Modified the classification status of verrucomicrobia.</title>
        <authorList>
            <person name="Feng X."/>
        </authorList>
    </citation>
    <scope>NUCLEOTIDE SEQUENCE</scope>
    <source>
        <strain evidence="2">JCM 18052</strain>
    </source>
</reference>
<evidence type="ECO:0000313" key="2">
    <source>
        <dbReference type="EMBL" id="MBK1815663.1"/>
    </source>
</evidence>
<evidence type="ECO:0000256" key="1">
    <source>
        <dbReference type="SAM" id="Phobius"/>
    </source>
</evidence>
<keyword evidence="1" id="KW-1133">Transmembrane helix</keyword>
<evidence type="ECO:0000313" key="3">
    <source>
        <dbReference type="Proteomes" id="UP000600139"/>
    </source>
</evidence>
<proteinExistence type="predicted"/>
<dbReference type="EMBL" id="JAENIK010000009">
    <property type="protein sequence ID" value="MBK1815663.1"/>
    <property type="molecule type" value="Genomic_DNA"/>
</dbReference>
<keyword evidence="3" id="KW-1185">Reference proteome</keyword>
<feature type="transmembrane region" description="Helical" evidence="1">
    <location>
        <begin position="244"/>
        <end position="263"/>
    </location>
</feature>
<feature type="transmembrane region" description="Helical" evidence="1">
    <location>
        <begin position="195"/>
        <end position="223"/>
    </location>
</feature>
<organism evidence="2 3">
    <name type="scientific">Luteolibacter yonseiensis</name>
    <dbReference type="NCBI Taxonomy" id="1144680"/>
    <lineage>
        <taxon>Bacteria</taxon>
        <taxon>Pseudomonadati</taxon>
        <taxon>Verrucomicrobiota</taxon>
        <taxon>Verrucomicrobiia</taxon>
        <taxon>Verrucomicrobiales</taxon>
        <taxon>Verrucomicrobiaceae</taxon>
        <taxon>Luteolibacter</taxon>
    </lineage>
</organism>
<feature type="transmembrane region" description="Helical" evidence="1">
    <location>
        <begin position="275"/>
        <end position="302"/>
    </location>
</feature>
<feature type="transmembrane region" description="Helical" evidence="1">
    <location>
        <begin position="71"/>
        <end position="92"/>
    </location>
</feature>
<dbReference type="Proteomes" id="UP000600139">
    <property type="component" value="Unassembled WGS sequence"/>
</dbReference>
<comment type="caution">
    <text evidence="2">The sequence shown here is derived from an EMBL/GenBank/DDBJ whole genome shotgun (WGS) entry which is preliminary data.</text>
</comment>
<keyword evidence="1" id="KW-0812">Transmembrane</keyword>
<feature type="transmembrane region" description="Helical" evidence="1">
    <location>
        <begin position="32"/>
        <end position="51"/>
    </location>
</feature>
<keyword evidence="1" id="KW-0472">Membrane</keyword>
<gene>
    <name evidence="2" type="ORF">JIN84_08550</name>
</gene>